<dbReference type="GeneTree" id="ENSGT00940000154715"/>
<reference evidence="3 4" key="1">
    <citation type="journal article" date="2019" name="Proc. Natl. Acad. Sci. U.S.A.">
        <title>Regulatory changes in pterin and carotenoid genes underlie balanced color polymorphisms in the wall lizard.</title>
        <authorList>
            <person name="Andrade P."/>
            <person name="Pinho C."/>
            <person name="Perez I de Lanuza G."/>
            <person name="Afonso S."/>
            <person name="Brejcha J."/>
            <person name="Rubin C.J."/>
            <person name="Wallerman O."/>
            <person name="Pereira P."/>
            <person name="Sabatino S.J."/>
            <person name="Bellati A."/>
            <person name="Pellitteri-Rosa D."/>
            <person name="Bosakova Z."/>
            <person name="Bunikis I."/>
            <person name="Carretero M.A."/>
            <person name="Feiner N."/>
            <person name="Marsik P."/>
            <person name="Pauperio F."/>
            <person name="Salvi D."/>
            <person name="Soler L."/>
            <person name="While G.M."/>
            <person name="Uller T."/>
            <person name="Font E."/>
            <person name="Andersson L."/>
            <person name="Carneiro M."/>
        </authorList>
    </citation>
    <scope>NUCLEOTIDE SEQUENCE</scope>
</reference>
<dbReference type="Ensembl" id="ENSPMRT00000001232.1">
    <property type="protein sequence ID" value="ENSPMRP00000001165.1"/>
    <property type="gene ID" value="ENSPMRG00000000856.1"/>
</dbReference>
<evidence type="ECO:0000256" key="1">
    <source>
        <dbReference type="ARBA" id="ARBA00023242"/>
    </source>
</evidence>
<dbReference type="FunFam" id="1.10.4020.10:FF:000001">
    <property type="entry name" value="zinc finger protein 263 isoform X1"/>
    <property type="match status" value="1"/>
</dbReference>
<dbReference type="InterPro" id="IPR038269">
    <property type="entry name" value="SCAN_sf"/>
</dbReference>
<name>A0A670HPJ5_PODMU</name>
<dbReference type="Proteomes" id="UP000472272">
    <property type="component" value="Chromosome 2"/>
</dbReference>
<reference evidence="3" key="3">
    <citation type="submission" date="2025-09" db="UniProtKB">
        <authorList>
            <consortium name="Ensembl"/>
        </authorList>
    </citation>
    <scope>IDENTIFICATION</scope>
</reference>
<dbReference type="Gene3D" id="1.10.4020.10">
    <property type="entry name" value="DNA breaking-rejoining enzymes"/>
    <property type="match status" value="1"/>
</dbReference>
<dbReference type="InterPro" id="IPR003309">
    <property type="entry name" value="SCAN_dom"/>
</dbReference>
<dbReference type="SUPFAM" id="SSF47353">
    <property type="entry name" value="Retrovirus capsid dimerization domain-like"/>
    <property type="match status" value="1"/>
</dbReference>
<evidence type="ECO:0000313" key="3">
    <source>
        <dbReference type="Ensembl" id="ENSPMRP00000001165.1"/>
    </source>
</evidence>
<dbReference type="InterPro" id="IPR050916">
    <property type="entry name" value="SCAN-C2H2_zinc_finger"/>
</dbReference>
<protein>
    <recommendedName>
        <fullName evidence="2">SCAN box domain-containing protein</fullName>
    </recommendedName>
</protein>
<evidence type="ECO:0000313" key="4">
    <source>
        <dbReference type="Proteomes" id="UP000472272"/>
    </source>
</evidence>
<reference evidence="3" key="2">
    <citation type="submission" date="2025-08" db="UniProtKB">
        <authorList>
            <consortium name="Ensembl"/>
        </authorList>
    </citation>
    <scope>IDENTIFICATION</scope>
</reference>
<sequence length="205" mass="23365">MAAEIPAASLGLQLQWAAEAGAETGIKTEQAELARLAPEMEIKTEDVSSSEAHRQLFRQLCYQDAQGPRKVYGLLRELCHQWLRPEQHTKEQILDLVILEQFLAVLPSEMGSWVKERETSSQAVALAEGFLLSRAEEKKQEEQQCKTISLYWLVVLFCLPEAVDVCELQFLGLTSGEIPAVVLRPCLWMFQKRALFVHRENRRLD</sequence>
<dbReference type="SMART" id="SM00431">
    <property type="entry name" value="SCAN"/>
    <property type="match status" value="1"/>
</dbReference>
<dbReference type="CDD" id="cd07936">
    <property type="entry name" value="SCAN"/>
    <property type="match status" value="1"/>
</dbReference>
<dbReference type="PANTHER" id="PTHR45935">
    <property type="entry name" value="PROTEIN ZBED8-RELATED"/>
    <property type="match status" value="1"/>
</dbReference>
<organism evidence="3 4">
    <name type="scientific">Podarcis muralis</name>
    <name type="common">Wall lizard</name>
    <name type="synonym">Lacerta muralis</name>
    <dbReference type="NCBI Taxonomy" id="64176"/>
    <lineage>
        <taxon>Eukaryota</taxon>
        <taxon>Metazoa</taxon>
        <taxon>Chordata</taxon>
        <taxon>Craniata</taxon>
        <taxon>Vertebrata</taxon>
        <taxon>Euteleostomi</taxon>
        <taxon>Lepidosauria</taxon>
        <taxon>Squamata</taxon>
        <taxon>Bifurcata</taxon>
        <taxon>Unidentata</taxon>
        <taxon>Episquamata</taxon>
        <taxon>Laterata</taxon>
        <taxon>Lacertibaenia</taxon>
        <taxon>Lacertidae</taxon>
        <taxon>Podarcis</taxon>
    </lineage>
</organism>
<keyword evidence="4" id="KW-1185">Reference proteome</keyword>
<dbReference type="PROSITE" id="PS50804">
    <property type="entry name" value="SCAN_BOX"/>
    <property type="match status" value="1"/>
</dbReference>
<proteinExistence type="predicted"/>
<keyword evidence="1" id="KW-0539">Nucleus</keyword>
<feature type="domain" description="SCAN box" evidence="2">
    <location>
        <begin position="54"/>
        <end position="121"/>
    </location>
</feature>
<dbReference type="Pfam" id="PF02023">
    <property type="entry name" value="SCAN"/>
    <property type="match status" value="1"/>
</dbReference>
<dbReference type="PANTHER" id="PTHR45935:SF15">
    <property type="entry name" value="SCAN BOX DOMAIN-CONTAINING PROTEIN"/>
    <property type="match status" value="1"/>
</dbReference>
<evidence type="ECO:0000259" key="2">
    <source>
        <dbReference type="PROSITE" id="PS50804"/>
    </source>
</evidence>
<accession>A0A670HPJ5</accession>
<dbReference type="AlphaFoldDB" id="A0A670HPJ5"/>